<dbReference type="InterPro" id="IPR050324">
    <property type="entry name" value="CDP-alcohol_PTase-I"/>
</dbReference>
<dbReference type="EMBL" id="UFQS01000897">
    <property type="protein sequence ID" value="SSX07538.1"/>
    <property type="molecule type" value="Genomic_DNA"/>
</dbReference>
<comment type="catalytic activity">
    <reaction evidence="14">
        <text>a CDP-1,2-diacyl-sn-glycerol + a 1,2-diacyl-sn-glycero-3-phospho-(1'-sn-glycerol) = a cardiolipin + CMP + H(+)</text>
        <dbReference type="Rhea" id="RHEA:32931"/>
        <dbReference type="ChEBI" id="CHEBI:15378"/>
        <dbReference type="ChEBI" id="CHEBI:58332"/>
        <dbReference type="ChEBI" id="CHEBI:60377"/>
        <dbReference type="ChEBI" id="CHEBI:62237"/>
        <dbReference type="ChEBI" id="CHEBI:64716"/>
        <dbReference type="EC" id="2.7.8.41"/>
    </reaction>
</comment>
<evidence type="ECO:0000256" key="12">
    <source>
        <dbReference type="ARBA" id="ARBA00023264"/>
    </source>
</evidence>
<keyword evidence="12" id="KW-1208">Phospholipid metabolism</keyword>
<evidence type="ECO:0000256" key="16">
    <source>
        <dbReference type="SAM" id="Phobius"/>
    </source>
</evidence>
<dbReference type="Pfam" id="PF01066">
    <property type="entry name" value="CDP-OH_P_transf"/>
    <property type="match status" value="1"/>
</dbReference>
<evidence type="ECO:0000256" key="2">
    <source>
        <dbReference type="ARBA" id="ARBA00010441"/>
    </source>
</evidence>
<evidence type="ECO:0000256" key="3">
    <source>
        <dbReference type="ARBA" id="ARBA00022516"/>
    </source>
</evidence>
<keyword evidence="5 16" id="KW-0812">Transmembrane</keyword>
<sequence length="328" mass="37067">MLSVKLFRLTSCKLLNSSKLYQFECFKRCPSILAGTQWHVDLPQHHRQYASSSDVPSNVRKVNNFQIKTARGVEIVGNVTERTKKKWKAKKDDIQKFKSKISDDIKEKKEKVKEVKERVEEVIERENVLTIPNLLTVSRIFVTPYLGYVIVQGDFQFAMGILAVAAISDMLDGYIARNWEGQASRAGSFLDPMADKILIGCLVISLTYGGLFPLWLTGLIVSRDVLLILIGFVIRYKSLPPPRTLSRYFDVTLVTAQLAPTFISKVNTAIQLTALGVSLGAPVWNYIDHPYLHYLWYFTGFTTAAAALSYVLAKDTYKIFKKGTKVVK</sequence>
<keyword evidence="7 16" id="KW-1133">Transmembrane helix</keyword>
<dbReference type="PANTHER" id="PTHR14269:SF60">
    <property type="entry name" value="CARDIOLIPIN SYNTHASE (CMP-FORMING)"/>
    <property type="match status" value="1"/>
</dbReference>
<keyword evidence="10 16" id="KW-0472">Membrane</keyword>
<dbReference type="FunFam" id="1.20.120.1760:FF:000005">
    <property type="entry name" value="Cardiolipin synthase 1"/>
    <property type="match status" value="1"/>
</dbReference>
<keyword evidence="15" id="KW-0175">Coiled coil</keyword>
<evidence type="ECO:0000313" key="17">
    <source>
        <dbReference type="EMBL" id="SSX07538.1"/>
    </source>
</evidence>
<dbReference type="InterPro" id="IPR043130">
    <property type="entry name" value="CDP-OH_PTrfase_TM_dom"/>
</dbReference>
<evidence type="ECO:0000256" key="15">
    <source>
        <dbReference type="SAM" id="Coils"/>
    </source>
</evidence>
<protein>
    <recommendedName>
        <fullName evidence="13">cardiolipin synthase (CMP-forming)</fullName>
        <ecNumber evidence="13">2.7.8.41</ecNumber>
    </recommendedName>
</protein>
<keyword evidence="8" id="KW-0443">Lipid metabolism</keyword>
<evidence type="ECO:0000256" key="7">
    <source>
        <dbReference type="ARBA" id="ARBA00022989"/>
    </source>
</evidence>
<name>A0A336MPK4_CULSO</name>
<evidence type="ECO:0000256" key="1">
    <source>
        <dbReference type="ARBA" id="ARBA00004448"/>
    </source>
</evidence>
<dbReference type="EMBL" id="UFQT01000897">
    <property type="protein sequence ID" value="SSX27878.1"/>
    <property type="molecule type" value="Genomic_DNA"/>
</dbReference>
<dbReference type="GO" id="GO:0032049">
    <property type="term" value="P:cardiolipin biosynthetic process"/>
    <property type="evidence" value="ECO:0007669"/>
    <property type="project" value="TreeGrafter"/>
</dbReference>
<evidence type="ECO:0000256" key="14">
    <source>
        <dbReference type="ARBA" id="ARBA00047433"/>
    </source>
</evidence>
<comment type="subcellular location">
    <subcellularLocation>
        <location evidence="1">Mitochondrion inner membrane</location>
        <topology evidence="1">Multi-pass membrane protein</topology>
    </subcellularLocation>
</comment>
<feature type="transmembrane region" description="Helical" evidence="16">
    <location>
        <begin position="294"/>
        <end position="313"/>
    </location>
</feature>
<organism evidence="18">
    <name type="scientific">Culicoides sonorensis</name>
    <name type="common">Biting midge</name>
    <dbReference type="NCBI Taxonomy" id="179676"/>
    <lineage>
        <taxon>Eukaryota</taxon>
        <taxon>Metazoa</taxon>
        <taxon>Ecdysozoa</taxon>
        <taxon>Arthropoda</taxon>
        <taxon>Hexapoda</taxon>
        <taxon>Insecta</taxon>
        <taxon>Pterygota</taxon>
        <taxon>Neoptera</taxon>
        <taxon>Endopterygota</taxon>
        <taxon>Diptera</taxon>
        <taxon>Nematocera</taxon>
        <taxon>Chironomoidea</taxon>
        <taxon>Ceratopogonidae</taxon>
        <taxon>Ceratopogoninae</taxon>
        <taxon>Culicoides</taxon>
        <taxon>Monoculicoides</taxon>
    </lineage>
</organism>
<accession>A0A336MPK4</accession>
<evidence type="ECO:0000256" key="11">
    <source>
        <dbReference type="ARBA" id="ARBA00023209"/>
    </source>
</evidence>
<evidence type="ECO:0000256" key="9">
    <source>
        <dbReference type="ARBA" id="ARBA00023128"/>
    </source>
</evidence>
<dbReference type="PANTHER" id="PTHR14269">
    <property type="entry name" value="CDP-DIACYLGLYCEROL--GLYCEROL-3-PHOSPHATE 3-PHOSPHATIDYLTRANSFERASE-RELATED"/>
    <property type="match status" value="1"/>
</dbReference>
<evidence type="ECO:0000256" key="6">
    <source>
        <dbReference type="ARBA" id="ARBA00022792"/>
    </source>
</evidence>
<dbReference type="OMA" id="RIAMSPY"/>
<dbReference type="GO" id="GO:0005743">
    <property type="term" value="C:mitochondrial inner membrane"/>
    <property type="evidence" value="ECO:0007669"/>
    <property type="project" value="UniProtKB-SubCell"/>
</dbReference>
<feature type="transmembrane region" description="Helical" evidence="16">
    <location>
        <begin position="197"/>
        <end position="216"/>
    </location>
</feature>
<dbReference type="EC" id="2.7.8.41" evidence="13"/>
<keyword evidence="3" id="KW-0444">Lipid biosynthesis</keyword>
<keyword evidence="11" id="KW-0594">Phospholipid biosynthesis</keyword>
<evidence type="ECO:0000256" key="4">
    <source>
        <dbReference type="ARBA" id="ARBA00022679"/>
    </source>
</evidence>
<gene>
    <name evidence="18" type="primary">CSON014917</name>
</gene>
<dbReference type="GO" id="GO:0043337">
    <property type="term" value="F:cardiolipin synthase (CMP-forming)"/>
    <property type="evidence" value="ECO:0007669"/>
    <property type="project" value="UniProtKB-EC"/>
</dbReference>
<keyword evidence="6" id="KW-0999">Mitochondrion inner membrane</keyword>
<keyword evidence="9" id="KW-0496">Mitochondrion</keyword>
<dbReference type="AlphaFoldDB" id="A0A336MPK4"/>
<evidence type="ECO:0000256" key="13">
    <source>
        <dbReference type="ARBA" id="ARBA00039001"/>
    </source>
</evidence>
<keyword evidence="4" id="KW-0808">Transferase</keyword>
<evidence type="ECO:0000313" key="18">
    <source>
        <dbReference type="EMBL" id="SSX27878.1"/>
    </source>
</evidence>
<evidence type="ECO:0000256" key="8">
    <source>
        <dbReference type="ARBA" id="ARBA00023098"/>
    </source>
</evidence>
<reference evidence="17" key="1">
    <citation type="submission" date="2018-04" db="EMBL/GenBank/DDBJ databases">
        <authorList>
            <person name="Go L.Y."/>
            <person name="Mitchell J.A."/>
        </authorList>
    </citation>
    <scope>NUCLEOTIDE SEQUENCE</scope>
    <source>
        <tissue evidence="17">Whole organism</tissue>
    </source>
</reference>
<dbReference type="VEuPathDB" id="VectorBase:CSON014917"/>
<feature type="coiled-coil region" evidence="15">
    <location>
        <begin position="98"/>
        <end position="125"/>
    </location>
</feature>
<proteinExistence type="inferred from homology"/>
<evidence type="ECO:0000256" key="10">
    <source>
        <dbReference type="ARBA" id="ARBA00023136"/>
    </source>
</evidence>
<dbReference type="InterPro" id="IPR000462">
    <property type="entry name" value="CDP-OH_P_trans"/>
</dbReference>
<comment type="similarity">
    <text evidence="2">Belongs to the CDP-alcohol phosphatidyltransferase class-I family.</text>
</comment>
<dbReference type="Gene3D" id="1.20.120.1760">
    <property type="match status" value="1"/>
</dbReference>
<evidence type="ECO:0000256" key="5">
    <source>
        <dbReference type="ARBA" id="ARBA00022692"/>
    </source>
</evidence>
<reference evidence="18" key="2">
    <citation type="submission" date="2018-07" db="EMBL/GenBank/DDBJ databases">
        <authorList>
            <person name="Quirk P.G."/>
            <person name="Krulwich T.A."/>
        </authorList>
    </citation>
    <scope>NUCLEOTIDE SEQUENCE</scope>
</reference>